<dbReference type="PANTHER" id="PTHR19302:SF27">
    <property type="entry name" value="GAMMA-TUBULIN COMPLEX COMPONENT 4"/>
    <property type="match status" value="1"/>
</dbReference>
<dbReference type="GO" id="GO:0051011">
    <property type="term" value="F:microtubule minus-end binding"/>
    <property type="evidence" value="ECO:0007669"/>
    <property type="project" value="TreeGrafter"/>
</dbReference>
<dbReference type="GO" id="GO:0000922">
    <property type="term" value="C:spindle pole"/>
    <property type="evidence" value="ECO:0007669"/>
    <property type="project" value="InterPro"/>
</dbReference>
<feature type="domain" description="Gamma tubulin complex component protein N-terminal" evidence="8">
    <location>
        <begin position="2"/>
        <end position="317"/>
    </location>
</feature>
<dbReference type="AlphaFoldDB" id="A0A9P4IZA7"/>
<dbReference type="InterPro" id="IPR042241">
    <property type="entry name" value="GCP_C_sf"/>
</dbReference>
<dbReference type="GO" id="GO:0044732">
    <property type="term" value="C:mitotic spindle pole body"/>
    <property type="evidence" value="ECO:0007669"/>
    <property type="project" value="TreeGrafter"/>
</dbReference>
<evidence type="ECO:0000256" key="3">
    <source>
        <dbReference type="ARBA" id="ARBA00022490"/>
    </source>
</evidence>
<keyword evidence="4 6" id="KW-0493">Microtubule</keyword>
<comment type="similarity">
    <text evidence="2 6">Belongs to the TUBGCP family.</text>
</comment>
<dbReference type="InterPro" id="IPR040457">
    <property type="entry name" value="GCP_C"/>
</dbReference>
<dbReference type="GO" id="GO:0051225">
    <property type="term" value="P:spindle assembly"/>
    <property type="evidence" value="ECO:0007669"/>
    <property type="project" value="TreeGrafter"/>
</dbReference>
<dbReference type="PANTHER" id="PTHR19302">
    <property type="entry name" value="GAMMA TUBULIN COMPLEX PROTEIN"/>
    <property type="match status" value="1"/>
</dbReference>
<evidence type="ECO:0000259" key="8">
    <source>
        <dbReference type="Pfam" id="PF17681"/>
    </source>
</evidence>
<protein>
    <recommendedName>
        <fullName evidence="6">Spindle pole body component</fullName>
    </recommendedName>
</protein>
<dbReference type="GO" id="GO:0005874">
    <property type="term" value="C:microtubule"/>
    <property type="evidence" value="ECO:0007669"/>
    <property type="project" value="UniProtKB-KW"/>
</dbReference>
<evidence type="ECO:0000313" key="9">
    <source>
        <dbReference type="EMBL" id="KAF2152341.1"/>
    </source>
</evidence>
<dbReference type="GO" id="GO:0000278">
    <property type="term" value="P:mitotic cell cycle"/>
    <property type="evidence" value="ECO:0007669"/>
    <property type="project" value="TreeGrafter"/>
</dbReference>
<evidence type="ECO:0000256" key="6">
    <source>
        <dbReference type="RuleBase" id="RU363050"/>
    </source>
</evidence>
<dbReference type="GO" id="GO:0000930">
    <property type="term" value="C:gamma-tubulin complex"/>
    <property type="evidence" value="ECO:0007669"/>
    <property type="project" value="TreeGrafter"/>
</dbReference>
<comment type="subcellular location">
    <subcellularLocation>
        <location evidence="1 6">Cytoplasm</location>
        <location evidence="1 6">Cytoskeleton</location>
        <location evidence="1 6">Microtubule organizing center</location>
    </subcellularLocation>
</comment>
<gene>
    <name evidence="9" type="ORF">K461DRAFT_256175</name>
</gene>
<keyword evidence="10" id="KW-1185">Reference proteome</keyword>
<dbReference type="Proteomes" id="UP000799439">
    <property type="component" value="Unassembled WGS sequence"/>
</dbReference>
<evidence type="ECO:0000313" key="10">
    <source>
        <dbReference type="Proteomes" id="UP000799439"/>
    </source>
</evidence>
<accession>A0A9P4IZA7</accession>
<keyword evidence="5 6" id="KW-0206">Cytoskeleton</keyword>
<dbReference type="InterPro" id="IPR041470">
    <property type="entry name" value="GCP_N"/>
</dbReference>
<sequence>MIQEILIALSGHASALFVDSDDPNVDATLVSPDLTDLAASEIALLGNIGQIALYHRLLKRHLSIILSSHDSLVCRAVAASLLHTHLRRFQDHILAIEKRILTEDTDIVGAYRNVPLSALVTEVNPWQRLLRWYWTVSTFITPSVSNDTGEDGQKPANSATLIDYLRQEAQTGFEDIEAAAIQLSCVAEKTWLRLTSTWLLYGRLPEHGSGDLLLDMILASKSSPHTEFAINPEMIPSIVEPQTAASILFVGKTLNQLHAYQSLDQPSHISQESKLGLVATHTAILSSLTFPLSSNALSRAIAQIRKSLSQNVLQLLLPAEEVALALGILKDFFLLENGEFAVLLIEEAHRTTQAKNKSLFSQTTDLVSSLRNLSLKDSNLFDLTTRVFRSLTNLSNASNEDDYLDRARHLLRLSLLPRSDPYARPSSNQSKFNDVLIPATRVHLTMTLPPPLDLFLSLQDISTYSHINSYLLSLRVTQLSLSSLWRHRSSPISLPAALTRQIWATASSAHLLLSTLTSHLSDILYPSFTRFREWTTSAPRDPETLASAHRGLLSTLTHALLLTDELYTTELRSLLTHSSSLVGLFERLMASTATGHADLVQGRVEVDRARKRVDAGMRGLVRRLRAVDVERAGLEVAAGGEVPDLPREGWVAAGMGVQRLLMRLDFARVGDEEEGL</sequence>
<dbReference type="GO" id="GO:0007020">
    <property type="term" value="P:microtubule nucleation"/>
    <property type="evidence" value="ECO:0007669"/>
    <property type="project" value="InterPro"/>
</dbReference>
<dbReference type="GO" id="GO:0051321">
    <property type="term" value="P:meiotic cell cycle"/>
    <property type="evidence" value="ECO:0007669"/>
    <property type="project" value="TreeGrafter"/>
</dbReference>
<evidence type="ECO:0000259" key="7">
    <source>
        <dbReference type="Pfam" id="PF04130"/>
    </source>
</evidence>
<proteinExistence type="inferred from homology"/>
<keyword evidence="3 6" id="KW-0963">Cytoplasm</keyword>
<name>A0A9P4IZA7_9PEZI</name>
<dbReference type="EMBL" id="ML996086">
    <property type="protein sequence ID" value="KAF2152341.1"/>
    <property type="molecule type" value="Genomic_DNA"/>
</dbReference>
<dbReference type="GO" id="GO:0043015">
    <property type="term" value="F:gamma-tubulin binding"/>
    <property type="evidence" value="ECO:0007669"/>
    <property type="project" value="InterPro"/>
</dbReference>
<reference evidence="9" key="1">
    <citation type="journal article" date="2020" name="Stud. Mycol.">
        <title>101 Dothideomycetes genomes: a test case for predicting lifestyles and emergence of pathogens.</title>
        <authorList>
            <person name="Haridas S."/>
            <person name="Albert R."/>
            <person name="Binder M."/>
            <person name="Bloem J."/>
            <person name="Labutti K."/>
            <person name="Salamov A."/>
            <person name="Andreopoulos B."/>
            <person name="Baker S."/>
            <person name="Barry K."/>
            <person name="Bills G."/>
            <person name="Bluhm B."/>
            <person name="Cannon C."/>
            <person name="Castanera R."/>
            <person name="Culley D."/>
            <person name="Daum C."/>
            <person name="Ezra D."/>
            <person name="Gonzalez J."/>
            <person name="Henrissat B."/>
            <person name="Kuo A."/>
            <person name="Liang C."/>
            <person name="Lipzen A."/>
            <person name="Lutzoni F."/>
            <person name="Magnuson J."/>
            <person name="Mondo S."/>
            <person name="Nolan M."/>
            <person name="Ohm R."/>
            <person name="Pangilinan J."/>
            <person name="Park H.-J."/>
            <person name="Ramirez L."/>
            <person name="Alfaro M."/>
            <person name="Sun H."/>
            <person name="Tritt A."/>
            <person name="Yoshinaga Y."/>
            <person name="Zwiers L.-H."/>
            <person name="Turgeon B."/>
            <person name="Goodwin S."/>
            <person name="Spatafora J."/>
            <person name="Crous P."/>
            <person name="Grigoriev I."/>
        </authorList>
    </citation>
    <scope>NUCLEOTIDE SEQUENCE</scope>
    <source>
        <strain evidence="9">CBS 260.36</strain>
    </source>
</reference>
<evidence type="ECO:0000256" key="1">
    <source>
        <dbReference type="ARBA" id="ARBA00004267"/>
    </source>
</evidence>
<comment type="caution">
    <text evidence="9">The sequence shown here is derived from an EMBL/GenBank/DDBJ whole genome shotgun (WGS) entry which is preliminary data.</text>
</comment>
<feature type="domain" description="Gamma tubulin complex component C-terminal" evidence="7">
    <location>
        <begin position="326"/>
        <end position="667"/>
    </location>
</feature>
<dbReference type="Pfam" id="PF04130">
    <property type="entry name" value="GCP_C_terminal"/>
    <property type="match status" value="1"/>
</dbReference>
<dbReference type="Gene3D" id="1.20.120.1900">
    <property type="entry name" value="Gamma-tubulin complex, C-terminal domain"/>
    <property type="match status" value="1"/>
</dbReference>
<dbReference type="Pfam" id="PF17681">
    <property type="entry name" value="GCP_N_terminal"/>
    <property type="match status" value="1"/>
</dbReference>
<evidence type="ECO:0000256" key="2">
    <source>
        <dbReference type="ARBA" id="ARBA00010337"/>
    </source>
</evidence>
<dbReference type="OrthoDB" id="78652at2759"/>
<organism evidence="9 10">
    <name type="scientific">Myriangium duriaei CBS 260.36</name>
    <dbReference type="NCBI Taxonomy" id="1168546"/>
    <lineage>
        <taxon>Eukaryota</taxon>
        <taxon>Fungi</taxon>
        <taxon>Dikarya</taxon>
        <taxon>Ascomycota</taxon>
        <taxon>Pezizomycotina</taxon>
        <taxon>Dothideomycetes</taxon>
        <taxon>Dothideomycetidae</taxon>
        <taxon>Myriangiales</taxon>
        <taxon>Myriangiaceae</taxon>
        <taxon>Myriangium</taxon>
    </lineage>
</organism>
<dbReference type="InterPro" id="IPR007259">
    <property type="entry name" value="GCP"/>
</dbReference>
<evidence type="ECO:0000256" key="4">
    <source>
        <dbReference type="ARBA" id="ARBA00022701"/>
    </source>
</evidence>
<evidence type="ECO:0000256" key="5">
    <source>
        <dbReference type="ARBA" id="ARBA00023212"/>
    </source>
</evidence>
<dbReference type="GO" id="GO:0031122">
    <property type="term" value="P:cytoplasmic microtubule organization"/>
    <property type="evidence" value="ECO:0007669"/>
    <property type="project" value="TreeGrafter"/>
</dbReference>